<dbReference type="RefSeq" id="WP_154517765.1">
    <property type="nucleotide sequence ID" value="NZ_VUMT01000004.1"/>
</dbReference>
<dbReference type="Proteomes" id="UP000482209">
    <property type="component" value="Unassembled WGS sequence"/>
</dbReference>
<dbReference type="InterPro" id="IPR000045">
    <property type="entry name" value="Prepilin_IV_endopep_pep"/>
</dbReference>
<evidence type="ECO:0000259" key="3">
    <source>
        <dbReference type="Pfam" id="PF01478"/>
    </source>
</evidence>
<keyword evidence="2" id="KW-0812">Transmembrane</keyword>
<dbReference type="GO" id="GO:0006465">
    <property type="term" value="P:signal peptide processing"/>
    <property type="evidence" value="ECO:0007669"/>
    <property type="project" value="TreeGrafter"/>
</dbReference>
<feature type="transmembrane region" description="Helical" evidence="2">
    <location>
        <begin position="158"/>
        <end position="185"/>
    </location>
</feature>
<dbReference type="GO" id="GO:0004190">
    <property type="term" value="F:aspartic-type endopeptidase activity"/>
    <property type="evidence" value="ECO:0007669"/>
    <property type="project" value="InterPro"/>
</dbReference>
<evidence type="ECO:0000313" key="4">
    <source>
        <dbReference type="EMBL" id="MSS63105.1"/>
    </source>
</evidence>
<dbReference type="PANTHER" id="PTHR30487:SF0">
    <property type="entry name" value="PREPILIN LEADER PEPTIDASE_N-METHYLTRANSFERASE-RELATED"/>
    <property type="match status" value="1"/>
</dbReference>
<dbReference type="GO" id="GO:0005886">
    <property type="term" value="C:plasma membrane"/>
    <property type="evidence" value="ECO:0007669"/>
    <property type="project" value="TreeGrafter"/>
</dbReference>
<name>A0A6L5XWB0_9FIRM</name>
<feature type="transmembrane region" description="Helical" evidence="2">
    <location>
        <begin position="79"/>
        <end position="97"/>
    </location>
</feature>
<keyword evidence="2" id="KW-0472">Membrane</keyword>
<feature type="transmembrane region" description="Helical" evidence="2">
    <location>
        <begin position="128"/>
        <end position="146"/>
    </location>
</feature>
<keyword evidence="2" id="KW-1133">Transmembrane helix</keyword>
<dbReference type="AlphaFoldDB" id="A0A6L5XWB0"/>
<dbReference type="Gene3D" id="1.20.120.1220">
    <property type="match status" value="1"/>
</dbReference>
<comment type="caution">
    <text evidence="4">The sequence shown here is derived from an EMBL/GenBank/DDBJ whole genome shotgun (WGS) entry which is preliminary data.</text>
</comment>
<evidence type="ECO:0000256" key="2">
    <source>
        <dbReference type="SAM" id="Phobius"/>
    </source>
</evidence>
<proteinExistence type="inferred from homology"/>
<keyword evidence="5" id="KW-1185">Reference proteome</keyword>
<feature type="transmembrane region" description="Helical" evidence="2">
    <location>
        <begin position="106"/>
        <end position="122"/>
    </location>
</feature>
<accession>A0A6L5XWB0</accession>
<dbReference type="InterPro" id="IPR050882">
    <property type="entry name" value="Prepilin_peptidase/N-MTase"/>
</dbReference>
<organism evidence="4 5">
    <name type="scientific">Velocimicrobium porci</name>
    <dbReference type="NCBI Taxonomy" id="2606634"/>
    <lineage>
        <taxon>Bacteria</taxon>
        <taxon>Bacillati</taxon>
        <taxon>Bacillota</taxon>
        <taxon>Clostridia</taxon>
        <taxon>Lachnospirales</taxon>
        <taxon>Lachnospiraceae</taxon>
        <taxon>Velocimicrobium</taxon>
    </lineage>
</organism>
<reference evidence="4 5" key="1">
    <citation type="submission" date="2019-08" db="EMBL/GenBank/DDBJ databases">
        <title>In-depth cultivation of the pig gut microbiome towards novel bacterial diversity and tailored functional studies.</title>
        <authorList>
            <person name="Wylensek D."/>
            <person name="Hitch T.C.A."/>
            <person name="Clavel T."/>
        </authorList>
    </citation>
    <scope>NUCLEOTIDE SEQUENCE [LARGE SCALE GENOMIC DNA]</scope>
    <source>
        <strain evidence="4 5">WCA-693-APC-MOT-I</strain>
    </source>
</reference>
<sequence>MLIIRYNWIVCVGIFIIGFLSGILLNQSIYSVITSDDVVVNQLYNHEYKKKFNWHNPILLLNATLYTFVFLANGFQWESVLYCILVSILLAISVIDLKTYEIPPQLNLLIGLLGIINLGFNFTGWSEYVSGFFSVSGFLYLIFLATKGKGIGGGDIKLMAAAGLLLGYKKVILAFFLGCILGSVIHLARMKIRKEEHILALGPYLAAGIFLSALYGEQMLKWYFHLLGVSL</sequence>
<evidence type="ECO:0000256" key="1">
    <source>
        <dbReference type="ARBA" id="ARBA00005801"/>
    </source>
</evidence>
<feature type="domain" description="Prepilin type IV endopeptidase peptidase" evidence="3">
    <location>
        <begin position="83"/>
        <end position="185"/>
    </location>
</feature>
<comment type="similarity">
    <text evidence="1">Belongs to the peptidase A24 family.</text>
</comment>
<feature type="transmembrane region" description="Helical" evidence="2">
    <location>
        <begin position="54"/>
        <end position="73"/>
    </location>
</feature>
<protein>
    <submittedName>
        <fullName evidence="4">Prepilin peptidase</fullName>
    </submittedName>
</protein>
<feature type="transmembrane region" description="Helical" evidence="2">
    <location>
        <begin position="197"/>
        <end position="216"/>
    </location>
</feature>
<gene>
    <name evidence="4" type="ORF">FYJ58_04330</name>
</gene>
<evidence type="ECO:0000313" key="5">
    <source>
        <dbReference type="Proteomes" id="UP000482209"/>
    </source>
</evidence>
<dbReference type="PANTHER" id="PTHR30487">
    <property type="entry name" value="TYPE 4 PREPILIN-LIKE PROTEINS LEADER PEPTIDE-PROCESSING ENZYME"/>
    <property type="match status" value="1"/>
</dbReference>
<dbReference type="EMBL" id="VUMT01000004">
    <property type="protein sequence ID" value="MSS63105.1"/>
    <property type="molecule type" value="Genomic_DNA"/>
</dbReference>
<dbReference type="Pfam" id="PF01478">
    <property type="entry name" value="Peptidase_A24"/>
    <property type="match status" value="1"/>
</dbReference>
<feature type="transmembrane region" description="Helical" evidence="2">
    <location>
        <begin position="6"/>
        <end position="25"/>
    </location>
</feature>